<gene>
    <name evidence="2" type="ORF">T310_8883</name>
</gene>
<evidence type="ECO:0000313" key="2">
    <source>
        <dbReference type="EMBL" id="KKA17315.1"/>
    </source>
</evidence>
<feature type="region of interest" description="Disordered" evidence="1">
    <location>
        <begin position="1"/>
        <end position="45"/>
    </location>
</feature>
<accession>A0A0F4YGU4</accession>
<dbReference type="EMBL" id="LASV01000670">
    <property type="protein sequence ID" value="KKA17315.1"/>
    <property type="molecule type" value="Genomic_DNA"/>
</dbReference>
<reference evidence="2 3" key="1">
    <citation type="submission" date="2015-04" db="EMBL/GenBank/DDBJ databases">
        <authorList>
            <person name="Heijne W.H."/>
            <person name="Fedorova N.D."/>
            <person name="Nierman W.C."/>
            <person name="Vollebregt A.W."/>
            <person name="Zhao Z."/>
            <person name="Wu L."/>
            <person name="Kumar M."/>
            <person name="Stam H."/>
            <person name="van den Berg M.A."/>
            <person name="Pel H.J."/>
        </authorList>
    </citation>
    <scope>NUCLEOTIDE SEQUENCE [LARGE SCALE GENOMIC DNA]</scope>
    <source>
        <strain evidence="2 3">CBS 393.64</strain>
    </source>
</reference>
<dbReference type="Proteomes" id="UP000053958">
    <property type="component" value="Unassembled WGS sequence"/>
</dbReference>
<feature type="compositionally biased region" description="Basic and acidic residues" evidence="1">
    <location>
        <begin position="1"/>
        <end position="15"/>
    </location>
</feature>
<organism evidence="2 3">
    <name type="scientific">Rasamsonia emersonii (strain ATCC 16479 / CBS 393.64 / IMI 116815)</name>
    <dbReference type="NCBI Taxonomy" id="1408163"/>
    <lineage>
        <taxon>Eukaryota</taxon>
        <taxon>Fungi</taxon>
        <taxon>Dikarya</taxon>
        <taxon>Ascomycota</taxon>
        <taxon>Pezizomycotina</taxon>
        <taxon>Eurotiomycetes</taxon>
        <taxon>Eurotiomycetidae</taxon>
        <taxon>Eurotiales</taxon>
        <taxon>Trichocomaceae</taxon>
        <taxon>Rasamsonia</taxon>
    </lineage>
</organism>
<evidence type="ECO:0000313" key="3">
    <source>
        <dbReference type="Proteomes" id="UP000053958"/>
    </source>
</evidence>
<sequence>MTRSPSGREQRKDSSRTWPGIKSRAVFSPETASPKHNAGLPDSNRYNPVHSESLCLLSHSDLAHCGVRFCSRRYHFPVNCNRSLVLAPPIYLRSRC</sequence>
<protein>
    <submittedName>
        <fullName evidence="2">Uncharacterized protein</fullName>
    </submittedName>
</protein>
<dbReference type="RefSeq" id="XP_013323927.1">
    <property type="nucleotide sequence ID" value="XM_013468473.1"/>
</dbReference>
<dbReference type="AlphaFoldDB" id="A0A0F4YGU4"/>
<dbReference type="GeneID" id="25321001"/>
<proteinExistence type="predicted"/>
<keyword evidence="3" id="KW-1185">Reference proteome</keyword>
<name>A0A0F4YGU4_RASE3</name>
<comment type="caution">
    <text evidence="2">The sequence shown here is derived from an EMBL/GenBank/DDBJ whole genome shotgun (WGS) entry which is preliminary data.</text>
</comment>
<evidence type="ECO:0000256" key="1">
    <source>
        <dbReference type="SAM" id="MobiDB-lite"/>
    </source>
</evidence>